<name>A0ABX8SQ86_9BURK</name>
<dbReference type="PANTHER" id="PTHR14119:SF3">
    <property type="entry name" value="ISOCHORISMATASE DOMAIN-CONTAINING PROTEIN 2"/>
    <property type="match status" value="1"/>
</dbReference>
<sequence>MPVLNAHQSVVLIVDMQTGLLPAIADHQALVERAGKVAQAARLLGVPVLATEHWAEKIGPTDASLLPHIDKVLHKTHFDATREADFLPALPVGRPRVLLLGTESHVCVLQTGLGLSERGYEPVLVGDCVGSRHPESRQAAWDRWAMHGLERVSAEMALFEWLETPANPAFKSVLALIKKMDS</sequence>
<evidence type="ECO:0000259" key="1">
    <source>
        <dbReference type="Pfam" id="PF00857"/>
    </source>
</evidence>
<accession>A0ABX8SQ86</accession>
<evidence type="ECO:0000313" key="2">
    <source>
        <dbReference type="EMBL" id="QXX78180.1"/>
    </source>
</evidence>
<evidence type="ECO:0000313" key="3">
    <source>
        <dbReference type="Proteomes" id="UP000826050"/>
    </source>
</evidence>
<dbReference type="InterPro" id="IPR050993">
    <property type="entry name" value="Isochorismatase_domain"/>
</dbReference>
<feature type="domain" description="Isochorismatase-like" evidence="1">
    <location>
        <begin position="10"/>
        <end position="149"/>
    </location>
</feature>
<gene>
    <name evidence="2" type="ORF">FE795_03555</name>
</gene>
<dbReference type="RefSeq" id="WP_003803589.1">
    <property type="nucleotide sequence ID" value="NZ_CP049362.1"/>
</dbReference>
<dbReference type="InterPro" id="IPR000868">
    <property type="entry name" value="Isochorismatase-like_dom"/>
</dbReference>
<keyword evidence="3" id="KW-1185">Reference proteome</keyword>
<dbReference type="PANTHER" id="PTHR14119">
    <property type="entry name" value="HYDROLASE"/>
    <property type="match status" value="1"/>
</dbReference>
<protein>
    <submittedName>
        <fullName evidence="2">Isochorismatase family protein</fullName>
    </submittedName>
</protein>
<proteinExistence type="predicted"/>
<dbReference type="Pfam" id="PF00857">
    <property type="entry name" value="Isochorismatase"/>
    <property type="match status" value="1"/>
</dbReference>
<dbReference type="EMBL" id="CP049362">
    <property type="protein sequence ID" value="QXX78180.1"/>
    <property type="molecule type" value="Genomic_DNA"/>
</dbReference>
<dbReference type="Proteomes" id="UP000826050">
    <property type="component" value="Chromosome"/>
</dbReference>
<reference evidence="2 3" key="1">
    <citation type="submission" date="2020-02" db="EMBL/GenBank/DDBJ databases">
        <title>Partial ammonium oxidation to N2 by heterotrophic bacteria.</title>
        <authorList>
            <person name="Wu M."/>
        </authorList>
    </citation>
    <scope>NUCLEOTIDE SEQUENCE [LARGE SCALE GENOMIC DNA]</scope>
    <source>
        <strain evidence="2 3">HO-1</strain>
    </source>
</reference>
<dbReference type="InterPro" id="IPR036380">
    <property type="entry name" value="Isochorismatase-like_sf"/>
</dbReference>
<dbReference type="Gene3D" id="3.40.50.850">
    <property type="entry name" value="Isochorismatase-like"/>
    <property type="match status" value="1"/>
</dbReference>
<dbReference type="SUPFAM" id="SSF52499">
    <property type="entry name" value="Isochorismatase-like hydrolases"/>
    <property type="match status" value="1"/>
</dbReference>
<organism evidence="2 3">
    <name type="scientific">Alcaligenes ammonioxydans</name>
    <dbReference type="NCBI Taxonomy" id="2582914"/>
    <lineage>
        <taxon>Bacteria</taxon>
        <taxon>Pseudomonadati</taxon>
        <taxon>Pseudomonadota</taxon>
        <taxon>Betaproteobacteria</taxon>
        <taxon>Burkholderiales</taxon>
        <taxon>Alcaligenaceae</taxon>
        <taxon>Alcaligenes</taxon>
    </lineage>
</organism>